<keyword evidence="3" id="KW-0238">DNA-binding</keyword>
<keyword evidence="9" id="KW-1185">Reference proteome</keyword>
<dbReference type="SUPFAM" id="SSF57701">
    <property type="entry name" value="Zn2/Cys6 DNA-binding domain"/>
    <property type="match status" value="1"/>
</dbReference>
<dbReference type="RefSeq" id="XP_069212630.1">
    <property type="nucleotide sequence ID" value="XM_069349086.1"/>
</dbReference>
<keyword evidence="2" id="KW-0805">Transcription regulation</keyword>
<dbReference type="Pfam" id="PF04082">
    <property type="entry name" value="Fungal_trans"/>
    <property type="match status" value="1"/>
</dbReference>
<evidence type="ECO:0000256" key="6">
    <source>
        <dbReference type="SAM" id="MobiDB-lite"/>
    </source>
</evidence>
<name>A0ABR3QD93_9TREE</name>
<dbReference type="PANTHER" id="PTHR31668:SF26">
    <property type="entry name" value="GLUCOSE TRANSPORT TRANSCRIPTION REGULATOR RGT1-RELATED"/>
    <property type="match status" value="1"/>
</dbReference>
<feature type="compositionally biased region" description="Basic and acidic residues" evidence="6">
    <location>
        <begin position="693"/>
        <end position="703"/>
    </location>
</feature>
<evidence type="ECO:0000256" key="3">
    <source>
        <dbReference type="ARBA" id="ARBA00023125"/>
    </source>
</evidence>
<feature type="region of interest" description="Disordered" evidence="6">
    <location>
        <begin position="185"/>
        <end position="208"/>
    </location>
</feature>
<dbReference type="PROSITE" id="PS50048">
    <property type="entry name" value="ZN2_CY6_FUNGAL_2"/>
    <property type="match status" value="1"/>
</dbReference>
<gene>
    <name evidence="8" type="ORF">Q8F55_000433</name>
</gene>
<dbReference type="EMBL" id="JBBXJM010000001">
    <property type="protein sequence ID" value="KAL1412686.1"/>
    <property type="molecule type" value="Genomic_DNA"/>
</dbReference>
<keyword evidence="5" id="KW-0539">Nucleus</keyword>
<evidence type="ECO:0000256" key="5">
    <source>
        <dbReference type="ARBA" id="ARBA00023242"/>
    </source>
</evidence>
<dbReference type="PANTHER" id="PTHR31668">
    <property type="entry name" value="GLUCOSE TRANSPORT TRANSCRIPTION REGULATOR RGT1-RELATED-RELATED"/>
    <property type="match status" value="1"/>
</dbReference>
<evidence type="ECO:0000256" key="2">
    <source>
        <dbReference type="ARBA" id="ARBA00023015"/>
    </source>
</evidence>
<dbReference type="InterPro" id="IPR036864">
    <property type="entry name" value="Zn2-C6_fun-type_DNA-bd_sf"/>
</dbReference>
<dbReference type="CDD" id="cd12148">
    <property type="entry name" value="fungal_TF_MHR"/>
    <property type="match status" value="1"/>
</dbReference>
<dbReference type="CDD" id="cd00067">
    <property type="entry name" value="GAL4"/>
    <property type="match status" value="1"/>
</dbReference>
<evidence type="ECO:0000256" key="4">
    <source>
        <dbReference type="ARBA" id="ARBA00023163"/>
    </source>
</evidence>
<dbReference type="Gene3D" id="4.10.240.10">
    <property type="entry name" value="Zn(2)-C6 fungal-type DNA-binding domain"/>
    <property type="match status" value="1"/>
</dbReference>
<evidence type="ECO:0000313" key="8">
    <source>
        <dbReference type="EMBL" id="KAL1412686.1"/>
    </source>
</evidence>
<accession>A0ABR3QD93</accession>
<proteinExistence type="predicted"/>
<feature type="compositionally biased region" description="Basic and acidic residues" evidence="6">
    <location>
        <begin position="43"/>
        <end position="52"/>
    </location>
</feature>
<sequence>MYSGNGASDRSKGTYNDLPSFAIPGSDLSAQNAAASRASIAKDFMERGDGRSAAHGTSSANPWYASSPSNRNPQHVSSMFPPSYQQPPASQEAEGSGSSKPGDKKKKRRADGESPSVEEKRTKTGRACDACRSKKIRCDILTAAAQAAGQDVQPICAHCKQYSLECTFFLPITETRFKKRRAAADEATPAAASQPKTEAAGASTPSGGKAGSVAFLLSSSLPRRSFEQNDISNHNHWEVTEDDDGRLRVSVIKDDDDGSVAASLEKYVLPAETMTTLLNTFFDDDLQFLPLVSREELVAEKRVYPFLLYAMCGLASTRREFPRHVFQRLRGILNSLIRSNDLLSNARIEHVQALLVMAHNGEINAQPTAATASASMLRVTIAIRMAQDLGLHRESKTPARTHAEIAQIELRRRIWAVALTLDAWYGAALGNPLIVDVLDCDVLLPASYRVVADADPSTWPTEPMFVALGHNVKLTIILGRVLRTVYGPAGLRGATDDQLRSIMSDLHSWHDNLPEDLRYKGPEDSLLVGTLQLNYTAVQFLFWRAFIRVADSPSHIKFTLDVKKWAQLVRHSRLGIEWINANNPRLDTFFHIPYAATSCALVQYHHWARHRDPGALETLKLVKDMVARWEEALQPDQMSIRRKTMETMTLLYEAAIKTNPESDDSGERSETPNSSGAASGDHPPPPAFKKRHSEAGVDPHVGFEGDVVTDGPHLAAYRHVPDLAPVSEAPFDASILDSLPDANFDFQRWGQYFENVDRMFAPIPKEVDEEEEDDEEEDDDDEDDDEDANGA</sequence>
<dbReference type="GeneID" id="95981476"/>
<reference evidence="8 9" key="1">
    <citation type="submission" date="2023-08" db="EMBL/GenBank/DDBJ databases">
        <title>Annotated Genome Sequence of Vanrija albida AlHP1.</title>
        <authorList>
            <person name="Herzog R."/>
        </authorList>
    </citation>
    <scope>NUCLEOTIDE SEQUENCE [LARGE SCALE GENOMIC DNA]</scope>
    <source>
        <strain evidence="8 9">AlHP1</strain>
    </source>
</reference>
<feature type="region of interest" description="Disordered" evidence="6">
    <location>
        <begin position="1"/>
        <end position="126"/>
    </location>
</feature>
<evidence type="ECO:0000313" key="9">
    <source>
        <dbReference type="Proteomes" id="UP001565368"/>
    </source>
</evidence>
<feature type="region of interest" description="Disordered" evidence="6">
    <location>
        <begin position="761"/>
        <end position="791"/>
    </location>
</feature>
<comment type="caution">
    <text evidence="8">The sequence shown here is derived from an EMBL/GenBank/DDBJ whole genome shotgun (WGS) entry which is preliminary data.</text>
</comment>
<feature type="compositionally biased region" description="Low complexity" evidence="6">
    <location>
        <begin position="29"/>
        <end position="41"/>
    </location>
</feature>
<evidence type="ECO:0000256" key="1">
    <source>
        <dbReference type="ARBA" id="ARBA00022723"/>
    </source>
</evidence>
<dbReference type="InterPro" id="IPR001138">
    <property type="entry name" value="Zn2Cys6_DnaBD"/>
</dbReference>
<dbReference type="InterPro" id="IPR050797">
    <property type="entry name" value="Carb_Metab_Trans_Reg"/>
</dbReference>
<keyword evidence="4" id="KW-0804">Transcription</keyword>
<evidence type="ECO:0000259" key="7">
    <source>
        <dbReference type="PROSITE" id="PS50048"/>
    </source>
</evidence>
<dbReference type="Pfam" id="PF00172">
    <property type="entry name" value="Zn_clus"/>
    <property type="match status" value="1"/>
</dbReference>
<feature type="region of interest" description="Disordered" evidence="6">
    <location>
        <begin position="657"/>
        <end position="706"/>
    </location>
</feature>
<dbReference type="SMART" id="SM00906">
    <property type="entry name" value="Fungal_trans"/>
    <property type="match status" value="1"/>
</dbReference>
<feature type="compositionally biased region" description="Polar residues" evidence="6">
    <location>
        <begin position="55"/>
        <end position="77"/>
    </location>
</feature>
<protein>
    <recommendedName>
        <fullName evidence="7">Zn(2)-C6 fungal-type domain-containing protein</fullName>
    </recommendedName>
</protein>
<organism evidence="8 9">
    <name type="scientific">Vanrija albida</name>
    <dbReference type="NCBI Taxonomy" id="181172"/>
    <lineage>
        <taxon>Eukaryota</taxon>
        <taxon>Fungi</taxon>
        <taxon>Dikarya</taxon>
        <taxon>Basidiomycota</taxon>
        <taxon>Agaricomycotina</taxon>
        <taxon>Tremellomycetes</taxon>
        <taxon>Trichosporonales</taxon>
        <taxon>Trichosporonaceae</taxon>
        <taxon>Vanrija</taxon>
    </lineage>
</organism>
<dbReference type="SMART" id="SM00066">
    <property type="entry name" value="GAL4"/>
    <property type="match status" value="1"/>
</dbReference>
<feature type="domain" description="Zn(2)-C6 fungal-type" evidence="7">
    <location>
        <begin position="127"/>
        <end position="168"/>
    </location>
</feature>
<dbReference type="Proteomes" id="UP001565368">
    <property type="component" value="Unassembled WGS sequence"/>
</dbReference>
<feature type="compositionally biased region" description="Acidic residues" evidence="6">
    <location>
        <begin position="767"/>
        <end position="791"/>
    </location>
</feature>
<dbReference type="InterPro" id="IPR007219">
    <property type="entry name" value="XnlR_reg_dom"/>
</dbReference>
<keyword evidence="1" id="KW-0479">Metal-binding</keyword>